<dbReference type="AlphaFoldDB" id="A0A9P1C5A1"/>
<reference evidence="2" key="1">
    <citation type="submission" date="2022-10" db="EMBL/GenBank/DDBJ databases">
        <authorList>
            <person name="Chen Y."/>
            <person name="Dougan E. K."/>
            <person name="Chan C."/>
            <person name="Rhodes N."/>
            <person name="Thang M."/>
        </authorList>
    </citation>
    <scope>NUCLEOTIDE SEQUENCE</scope>
</reference>
<comment type="caution">
    <text evidence="2">The sequence shown here is derived from an EMBL/GenBank/DDBJ whole genome shotgun (WGS) entry which is preliminary data.</text>
</comment>
<evidence type="ECO:0000313" key="4">
    <source>
        <dbReference type="EMBL" id="CAL4771695.1"/>
    </source>
</evidence>
<evidence type="ECO:0000313" key="3">
    <source>
        <dbReference type="EMBL" id="CAL1137758.1"/>
    </source>
</evidence>
<sequence length="152" mass="17374">MRRFPAALQDAPIGTSEIRSHMSRIWNTFRLWGTPLPTPTEAQGQLGSLVQRYARPILIEGRVPLQHQPLEMQKTTPRHWPGNPRWPSQQKRRCRTSARPVRASPGPSSCRLKKRMKSRPVAWSDVWSHAPSRGRGLAPQQHLPKQVLCVEV</sequence>
<proteinExistence type="predicted"/>
<reference evidence="3" key="2">
    <citation type="submission" date="2024-04" db="EMBL/GenBank/DDBJ databases">
        <authorList>
            <person name="Chen Y."/>
            <person name="Shah S."/>
            <person name="Dougan E. K."/>
            <person name="Thang M."/>
            <person name="Chan C."/>
        </authorList>
    </citation>
    <scope>NUCLEOTIDE SEQUENCE [LARGE SCALE GENOMIC DNA]</scope>
</reference>
<gene>
    <name evidence="2" type="ORF">C1SCF055_LOCUS11925</name>
</gene>
<organism evidence="2">
    <name type="scientific">Cladocopium goreaui</name>
    <dbReference type="NCBI Taxonomy" id="2562237"/>
    <lineage>
        <taxon>Eukaryota</taxon>
        <taxon>Sar</taxon>
        <taxon>Alveolata</taxon>
        <taxon>Dinophyceae</taxon>
        <taxon>Suessiales</taxon>
        <taxon>Symbiodiniaceae</taxon>
        <taxon>Cladocopium</taxon>
    </lineage>
</organism>
<keyword evidence="5" id="KW-1185">Reference proteome</keyword>
<name>A0A9P1C5A1_9DINO</name>
<accession>A0A9P1C5A1</accession>
<dbReference type="EMBL" id="CAMXCT030000886">
    <property type="protein sequence ID" value="CAL4771695.1"/>
    <property type="molecule type" value="Genomic_DNA"/>
</dbReference>
<protein>
    <submittedName>
        <fullName evidence="4">Catechol O-methyltransferase</fullName>
    </submittedName>
</protein>
<evidence type="ECO:0000313" key="5">
    <source>
        <dbReference type="Proteomes" id="UP001152797"/>
    </source>
</evidence>
<dbReference type="EMBL" id="CAMXCT020000886">
    <property type="protein sequence ID" value="CAL1137758.1"/>
    <property type="molecule type" value="Genomic_DNA"/>
</dbReference>
<dbReference type="Proteomes" id="UP001152797">
    <property type="component" value="Unassembled WGS sequence"/>
</dbReference>
<evidence type="ECO:0000313" key="2">
    <source>
        <dbReference type="EMBL" id="CAI3984383.1"/>
    </source>
</evidence>
<feature type="region of interest" description="Disordered" evidence="1">
    <location>
        <begin position="74"/>
        <end position="115"/>
    </location>
</feature>
<evidence type="ECO:0000256" key="1">
    <source>
        <dbReference type="SAM" id="MobiDB-lite"/>
    </source>
</evidence>
<dbReference type="EMBL" id="CAMXCT010000886">
    <property type="protein sequence ID" value="CAI3984383.1"/>
    <property type="molecule type" value="Genomic_DNA"/>
</dbReference>